<dbReference type="Pfam" id="PF00395">
    <property type="entry name" value="SLH"/>
    <property type="match status" value="1"/>
</dbReference>
<feature type="chain" id="PRO_5007463388" description="SLH domain-containing protein" evidence="1">
    <location>
        <begin position="25"/>
        <end position="411"/>
    </location>
</feature>
<keyword evidence="4" id="KW-1185">Reference proteome</keyword>
<dbReference type="RefSeq" id="WP_062485903.1">
    <property type="nucleotide sequence ID" value="NZ_KQ960952.1"/>
</dbReference>
<dbReference type="PROSITE" id="PS51257">
    <property type="entry name" value="PROKAR_LIPOPROTEIN"/>
    <property type="match status" value="1"/>
</dbReference>
<dbReference type="AlphaFoldDB" id="A0A134CEP3"/>
<dbReference type="Gene3D" id="2.40.160.100">
    <property type="match status" value="1"/>
</dbReference>
<evidence type="ECO:0000313" key="3">
    <source>
        <dbReference type="EMBL" id="KXB90672.1"/>
    </source>
</evidence>
<accession>A0A134CEP3</accession>
<sequence length="411" mass="44578">MKKSKKLLSALVATMAVGTACAFAANPFVDVPANSWAYQSVVSIANAGIIQGVDGTHFEGNRTITRYEAAEITAKAMANSHKANAQQRAVINKLAQEFANELNVLGVRVSELENKVGNVKLEGNARVRYIHIKGQVEKDASYDLKTVLKATAKVNDNVTAQYGVEYVQAFKSTDNASAAHAVTKVANLQAQVCQKVGLTLGRQDFTLGQGYLYDSTLDGVKLTYNRDNFVATVGYGKLKDGDTFALLNRKVSFQQVEGTVRNNTSIGVYHATILPNQNGIGHNTLGAYAQVKADKITVSGNYEQTKRDIKGDKATKVWLGKVQYGTADVLTPKSWDVWVEYINADNYALAPNSGLWRAAALTANVKSWGAGVDYVVAKNIKFQAMRSFASKKKSNNVGLAEETRAQVVFAF</sequence>
<evidence type="ECO:0000259" key="2">
    <source>
        <dbReference type="PROSITE" id="PS51272"/>
    </source>
</evidence>
<organism evidence="3 4">
    <name type="scientific">Megasphaera hutchinsoni</name>
    <dbReference type="NCBI Taxonomy" id="1588748"/>
    <lineage>
        <taxon>Bacteria</taxon>
        <taxon>Bacillati</taxon>
        <taxon>Bacillota</taxon>
        <taxon>Negativicutes</taxon>
        <taxon>Veillonellales</taxon>
        <taxon>Veillonellaceae</taxon>
        <taxon>Megasphaera</taxon>
    </lineage>
</organism>
<name>A0A134CEP3_9FIRM</name>
<dbReference type="PATRIC" id="fig|1588748.3.peg.1054"/>
<reference evidence="4" key="1">
    <citation type="submission" date="2016-01" db="EMBL/GenBank/DDBJ databases">
        <authorList>
            <person name="Mitreva M."/>
            <person name="Pepin K.H."/>
            <person name="Mihindukulasuriya K.A."/>
            <person name="Fulton R."/>
            <person name="Fronick C."/>
            <person name="O'Laughlin M."/>
            <person name="Miner T."/>
            <person name="Herter B."/>
            <person name="Rosa B.A."/>
            <person name="Cordes M."/>
            <person name="Tomlinson C."/>
            <person name="Wollam A."/>
            <person name="Palsikar V.B."/>
            <person name="Mardis E.R."/>
            <person name="Wilson R.K."/>
        </authorList>
    </citation>
    <scope>NUCLEOTIDE SEQUENCE [LARGE SCALE GENOMIC DNA]</scope>
    <source>
        <strain evidence="4">KA00182</strain>
    </source>
</reference>
<feature type="signal peptide" evidence="1">
    <location>
        <begin position="1"/>
        <end position="24"/>
    </location>
</feature>
<keyword evidence="1" id="KW-0732">Signal</keyword>
<evidence type="ECO:0000313" key="4">
    <source>
        <dbReference type="Proteomes" id="UP000070160"/>
    </source>
</evidence>
<comment type="caution">
    <text evidence="3">The sequence shown here is derived from an EMBL/GenBank/DDBJ whole genome shotgun (WGS) entry which is preliminary data.</text>
</comment>
<gene>
    <name evidence="3" type="ORF">HMPREF3182_01096</name>
</gene>
<dbReference type="InterPro" id="IPR001119">
    <property type="entry name" value="SLH_dom"/>
</dbReference>
<proteinExistence type="predicted"/>
<dbReference type="EMBL" id="LSDT01000044">
    <property type="protein sequence ID" value="KXB90672.1"/>
    <property type="molecule type" value="Genomic_DNA"/>
</dbReference>
<dbReference type="STRING" id="1588748.HMPREF3182_01096"/>
<dbReference type="PANTHER" id="PTHR43308">
    <property type="entry name" value="OUTER MEMBRANE PROTEIN ALPHA-RELATED"/>
    <property type="match status" value="1"/>
</dbReference>
<dbReference type="InterPro" id="IPR051465">
    <property type="entry name" value="Cell_Envelope_Struct_Comp"/>
</dbReference>
<dbReference type="PROSITE" id="PS51272">
    <property type="entry name" value="SLH"/>
    <property type="match status" value="1"/>
</dbReference>
<dbReference type="Proteomes" id="UP000070160">
    <property type="component" value="Unassembled WGS sequence"/>
</dbReference>
<feature type="domain" description="SLH" evidence="2">
    <location>
        <begin position="24"/>
        <end position="87"/>
    </location>
</feature>
<protein>
    <recommendedName>
        <fullName evidence="2">SLH domain-containing protein</fullName>
    </recommendedName>
</protein>
<dbReference type="SUPFAM" id="SSF56935">
    <property type="entry name" value="Porins"/>
    <property type="match status" value="1"/>
</dbReference>
<dbReference type="PANTHER" id="PTHR43308:SF1">
    <property type="entry name" value="OUTER MEMBRANE PROTEIN ALPHA"/>
    <property type="match status" value="1"/>
</dbReference>
<dbReference type="InterPro" id="IPR053728">
    <property type="entry name" value="Alginate_Permeability_Chnl"/>
</dbReference>
<evidence type="ECO:0000256" key="1">
    <source>
        <dbReference type="SAM" id="SignalP"/>
    </source>
</evidence>